<organism evidence="2 3">
    <name type="scientific">Brooklawnia cerclae</name>
    <dbReference type="NCBI Taxonomy" id="349934"/>
    <lineage>
        <taxon>Bacteria</taxon>
        <taxon>Bacillati</taxon>
        <taxon>Actinomycetota</taxon>
        <taxon>Actinomycetes</taxon>
        <taxon>Propionibacteriales</taxon>
        <taxon>Propionibacteriaceae</taxon>
        <taxon>Brooklawnia</taxon>
    </lineage>
</organism>
<dbReference type="Proteomes" id="UP000749311">
    <property type="component" value="Unassembled WGS sequence"/>
</dbReference>
<keyword evidence="3" id="KW-1185">Reference proteome</keyword>
<comment type="caution">
    <text evidence="2">The sequence shown here is derived from an EMBL/GenBank/DDBJ whole genome shotgun (WGS) entry which is preliminary data.</text>
</comment>
<dbReference type="Pfam" id="PF01116">
    <property type="entry name" value="F_bP_aldolase"/>
    <property type="match status" value="1"/>
</dbReference>
<dbReference type="InterPro" id="IPR050246">
    <property type="entry name" value="Class_II_FBP_aldolase"/>
</dbReference>
<dbReference type="InterPro" id="IPR000771">
    <property type="entry name" value="FBA_II"/>
</dbReference>
<evidence type="ECO:0000313" key="3">
    <source>
        <dbReference type="Proteomes" id="UP000749311"/>
    </source>
</evidence>
<evidence type="ECO:0000256" key="1">
    <source>
        <dbReference type="ARBA" id="ARBA00001947"/>
    </source>
</evidence>
<proteinExistence type="predicted"/>
<dbReference type="SUPFAM" id="SSF51569">
    <property type="entry name" value="Aldolase"/>
    <property type="match status" value="1"/>
</dbReference>
<dbReference type="PIRSF" id="PIRSF001359">
    <property type="entry name" value="F_bP_aldolase_II"/>
    <property type="match status" value="1"/>
</dbReference>
<dbReference type="GO" id="GO:0004332">
    <property type="term" value="F:fructose-bisphosphate aldolase activity"/>
    <property type="evidence" value="ECO:0007669"/>
    <property type="project" value="UniProtKB-EC"/>
</dbReference>
<protein>
    <submittedName>
        <fullName evidence="2">Fructose-bisphosphate aldolase class II</fullName>
        <ecNumber evidence="2">4.1.2.13</ecNumber>
    </submittedName>
</protein>
<dbReference type="EMBL" id="JAAMOZ010000003">
    <property type="protein sequence ID" value="NIH58429.1"/>
    <property type="molecule type" value="Genomic_DNA"/>
</dbReference>
<accession>A0ABX0SJ49</accession>
<keyword evidence="2" id="KW-0456">Lyase</keyword>
<sequence length="283" mass="30494">MLISLPEALDWAEKNNAGLAAVNTPFFEGLLATIDVGERTGVPIILQFAQVHEGIVSIEDMGPAMVALAKRSPAPFVLHVDHGDDIDYIRTGLDIGFNSCMIDGSHHSYDDNVRITREVVELARERGVGVEGEIGVMTGNENGDPDQGVADETLYTDPEVAARFVKETGVTCLAASFGTVHGIYRKKPQLDYDLITTLRETTGVPIVMHGGSGLNPDEYQNCIRHGVRKINYYTYAAKAAYDAVKPLMDDENVILFSNLAVAARKGVDADVSAFVGVLADAGK</sequence>
<gene>
    <name evidence="2" type="ORF">FB473_003124</name>
</gene>
<dbReference type="Gene3D" id="3.20.20.70">
    <property type="entry name" value="Aldolase class I"/>
    <property type="match status" value="1"/>
</dbReference>
<dbReference type="PANTHER" id="PTHR30304:SF0">
    <property type="entry name" value="D-TAGATOSE-1,6-BISPHOSPHATE ALDOLASE SUBUNIT GATY-RELATED"/>
    <property type="match status" value="1"/>
</dbReference>
<dbReference type="PANTHER" id="PTHR30304">
    <property type="entry name" value="D-TAGATOSE-1,6-BISPHOSPHATE ALDOLASE"/>
    <property type="match status" value="1"/>
</dbReference>
<reference evidence="2 3" key="1">
    <citation type="submission" date="2020-02" db="EMBL/GenBank/DDBJ databases">
        <title>Sequencing the genomes of 1000 actinobacteria strains.</title>
        <authorList>
            <person name="Klenk H.-P."/>
        </authorList>
    </citation>
    <scope>NUCLEOTIDE SEQUENCE [LARGE SCALE GENOMIC DNA]</scope>
    <source>
        <strain evidence="2 3">DSM 19609</strain>
    </source>
</reference>
<name>A0ABX0SJ49_9ACTN</name>
<comment type="cofactor">
    <cofactor evidence="1">
        <name>Zn(2+)</name>
        <dbReference type="ChEBI" id="CHEBI:29105"/>
    </cofactor>
</comment>
<dbReference type="RefSeq" id="WP_167170814.1">
    <property type="nucleotide sequence ID" value="NZ_BAAAOO010000004.1"/>
</dbReference>
<evidence type="ECO:0000313" key="2">
    <source>
        <dbReference type="EMBL" id="NIH58429.1"/>
    </source>
</evidence>
<dbReference type="InterPro" id="IPR013785">
    <property type="entry name" value="Aldolase_TIM"/>
</dbReference>
<dbReference type="EC" id="4.1.2.13" evidence="2"/>